<dbReference type="FunFam" id="1.20.120.1630:FF:000002">
    <property type="entry name" value="Steroid 5 alpha-reductase 1"/>
    <property type="match status" value="1"/>
</dbReference>
<feature type="transmembrane region" description="Helical" evidence="17">
    <location>
        <begin position="21"/>
        <end position="38"/>
    </location>
</feature>
<dbReference type="OrthoDB" id="5788137at2759"/>
<evidence type="ECO:0000256" key="16">
    <source>
        <dbReference type="ARBA" id="ARBA00049397"/>
    </source>
</evidence>
<comment type="catalytic activity">
    <reaction evidence="15">
        <text>5alpha-pregnane-3,20-dione + NADP(+) = progesterone + NADPH + H(+)</text>
        <dbReference type="Rhea" id="RHEA:21952"/>
        <dbReference type="ChEBI" id="CHEBI:15378"/>
        <dbReference type="ChEBI" id="CHEBI:17026"/>
        <dbReference type="ChEBI" id="CHEBI:28952"/>
        <dbReference type="ChEBI" id="CHEBI:57783"/>
        <dbReference type="ChEBI" id="CHEBI:58349"/>
        <dbReference type="EC" id="1.3.1.22"/>
    </reaction>
    <physiologicalReaction direction="right-to-left" evidence="15">
        <dbReference type="Rhea" id="RHEA:21954"/>
    </physiologicalReaction>
</comment>
<dbReference type="AlphaFoldDB" id="A0A433TNB5"/>
<keyword evidence="5 17" id="KW-0812">Transmembrane</keyword>
<dbReference type="Gene3D" id="1.20.120.1630">
    <property type="match status" value="1"/>
</dbReference>
<name>A0A433TNB5_ELYCH</name>
<comment type="caution">
    <text evidence="19">The sequence shown here is derived from an EMBL/GenBank/DDBJ whole genome shotgun (WGS) entry which is preliminary data.</text>
</comment>
<accession>A0A433TNB5</accession>
<dbReference type="InterPro" id="IPR039357">
    <property type="entry name" value="SRD5A/TECR"/>
</dbReference>
<dbReference type="STRING" id="188477.A0A433TNB5"/>
<keyword evidence="11 17" id="KW-1133">Transmembrane helix</keyword>
<proteinExistence type="inferred from homology"/>
<protein>
    <recommendedName>
        <fullName evidence="4">3-oxo-5alpha-steroid 4-dehydrogenase (NADP(+))</fullName>
        <ecNumber evidence="4">1.3.1.22</ecNumber>
    </recommendedName>
</protein>
<evidence type="ECO:0000256" key="7">
    <source>
        <dbReference type="ARBA" id="ARBA00022824"/>
    </source>
</evidence>
<evidence type="ECO:0000256" key="9">
    <source>
        <dbReference type="ARBA" id="ARBA00022857"/>
    </source>
</evidence>
<gene>
    <name evidence="19" type="ORF">EGW08_009179</name>
</gene>
<sequence>MIHYFQRTFVFPLLIRGGKPTPLFPFVLAFIFCAVNGYLQSGYILKYTDFSTASNARIVAGLATFLVGMFINIHSDHVLRNLRKPGETAYKIPHGGMFEFVSGANFFGEIVEWTGFAILNWSLPTLAFALFTMTNIGPRAVHHHRWYQEKFDDYPRNRKALIPFIL</sequence>
<evidence type="ECO:0000256" key="15">
    <source>
        <dbReference type="ARBA" id="ARBA00048292"/>
    </source>
</evidence>
<dbReference type="Proteomes" id="UP000271974">
    <property type="component" value="Unassembled WGS sequence"/>
</dbReference>
<evidence type="ECO:0000256" key="3">
    <source>
        <dbReference type="ARBA" id="ARBA00007742"/>
    </source>
</evidence>
<keyword evidence="12" id="KW-0560">Oxidoreductase</keyword>
<comment type="similarity">
    <text evidence="3">Belongs to the steroid 5-alpha reductase family.</text>
</comment>
<dbReference type="InterPro" id="IPR001104">
    <property type="entry name" value="3-oxo-5_a-steroid_4-DH_C"/>
</dbReference>
<evidence type="ECO:0000313" key="20">
    <source>
        <dbReference type="Proteomes" id="UP000271974"/>
    </source>
</evidence>
<keyword evidence="10" id="KW-0726">Sexual differentiation</keyword>
<keyword evidence="9" id="KW-0521">NADP</keyword>
<evidence type="ECO:0000256" key="10">
    <source>
        <dbReference type="ARBA" id="ARBA00022928"/>
    </source>
</evidence>
<evidence type="ECO:0000256" key="2">
    <source>
        <dbReference type="ARBA" id="ARBA00004477"/>
    </source>
</evidence>
<evidence type="ECO:0000256" key="8">
    <source>
        <dbReference type="ARBA" id="ARBA00022848"/>
    </source>
</evidence>
<evidence type="ECO:0000313" key="19">
    <source>
        <dbReference type="EMBL" id="RUS83040.1"/>
    </source>
</evidence>
<evidence type="ECO:0000256" key="17">
    <source>
        <dbReference type="SAM" id="Phobius"/>
    </source>
</evidence>
<dbReference type="GO" id="GO:0047751">
    <property type="term" value="F:3-oxo-5-alpha-steroid 4-dehydrogenase (NADP+) activity"/>
    <property type="evidence" value="ECO:0007669"/>
    <property type="project" value="UniProtKB-EC"/>
</dbReference>
<evidence type="ECO:0000256" key="6">
    <source>
        <dbReference type="ARBA" id="ARBA00022782"/>
    </source>
</evidence>
<feature type="transmembrane region" description="Helical" evidence="17">
    <location>
        <begin position="58"/>
        <end position="75"/>
    </location>
</feature>
<dbReference type="GO" id="GO:0005789">
    <property type="term" value="C:endoplasmic reticulum membrane"/>
    <property type="evidence" value="ECO:0007669"/>
    <property type="project" value="UniProtKB-SubCell"/>
</dbReference>
<feature type="domain" description="3-oxo-5-alpha-steroid 4-dehydrogenase C-terminal" evidence="18">
    <location>
        <begin position="20"/>
        <end position="166"/>
    </location>
</feature>
<evidence type="ECO:0000256" key="1">
    <source>
        <dbReference type="ARBA" id="ARBA00004154"/>
    </source>
</evidence>
<evidence type="ECO:0000256" key="5">
    <source>
        <dbReference type="ARBA" id="ARBA00022692"/>
    </source>
</evidence>
<organism evidence="19 20">
    <name type="scientific">Elysia chlorotica</name>
    <name type="common">Eastern emerald elysia</name>
    <name type="synonym">Sea slug</name>
    <dbReference type="NCBI Taxonomy" id="188477"/>
    <lineage>
        <taxon>Eukaryota</taxon>
        <taxon>Metazoa</taxon>
        <taxon>Spiralia</taxon>
        <taxon>Lophotrochozoa</taxon>
        <taxon>Mollusca</taxon>
        <taxon>Gastropoda</taxon>
        <taxon>Heterobranchia</taxon>
        <taxon>Euthyneura</taxon>
        <taxon>Panpulmonata</taxon>
        <taxon>Sacoglossa</taxon>
        <taxon>Placobranchoidea</taxon>
        <taxon>Plakobranchidae</taxon>
        <taxon>Elysia</taxon>
    </lineage>
</organism>
<dbReference type="GO" id="GO:0030154">
    <property type="term" value="P:cell differentiation"/>
    <property type="evidence" value="ECO:0007669"/>
    <property type="project" value="UniProtKB-KW"/>
</dbReference>
<keyword evidence="14 17" id="KW-0472">Membrane</keyword>
<dbReference type="GO" id="GO:0007548">
    <property type="term" value="P:sex differentiation"/>
    <property type="evidence" value="ECO:0007669"/>
    <property type="project" value="UniProtKB-KW"/>
</dbReference>
<dbReference type="PANTHER" id="PTHR10556">
    <property type="entry name" value="3-OXO-5-ALPHA-STEROID 4-DEHYDROGENASE"/>
    <property type="match status" value="1"/>
</dbReference>
<keyword evidence="13" id="KW-0443">Lipid metabolism</keyword>
<dbReference type="EMBL" id="RQTK01000260">
    <property type="protein sequence ID" value="RUS83040.1"/>
    <property type="molecule type" value="Genomic_DNA"/>
</dbReference>
<keyword evidence="7" id="KW-0256">Endoplasmic reticulum</keyword>
<evidence type="ECO:0000256" key="12">
    <source>
        <dbReference type="ARBA" id="ARBA00023002"/>
    </source>
</evidence>
<comment type="catalytic activity">
    <reaction evidence="16">
        <text>17beta-hydroxy-5alpha-androstan-3-one + NADP(+) = testosterone + NADPH + H(+)</text>
        <dbReference type="Rhea" id="RHEA:50820"/>
        <dbReference type="ChEBI" id="CHEBI:15378"/>
        <dbReference type="ChEBI" id="CHEBI:16330"/>
        <dbReference type="ChEBI" id="CHEBI:17347"/>
        <dbReference type="ChEBI" id="CHEBI:57783"/>
        <dbReference type="ChEBI" id="CHEBI:58349"/>
        <dbReference type="EC" id="1.3.1.22"/>
    </reaction>
    <physiologicalReaction direction="right-to-left" evidence="16">
        <dbReference type="Rhea" id="RHEA:50822"/>
    </physiologicalReaction>
</comment>
<dbReference type="Pfam" id="PF02544">
    <property type="entry name" value="Steroid_dh"/>
    <property type="match status" value="1"/>
</dbReference>
<evidence type="ECO:0000259" key="18">
    <source>
        <dbReference type="Pfam" id="PF02544"/>
    </source>
</evidence>
<keyword evidence="20" id="KW-1185">Reference proteome</keyword>
<dbReference type="PANTHER" id="PTHR10556:SF57">
    <property type="entry name" value="3-OXO-5-ALPHA-STEROID 4-DEHYDROGENASE 1"/>
    <property type="match status" value="1"/>
</dbReference>
<dbReference type="EC" id="1.3.1.22" evidence="4"/>
<evidence type="ECO:0000256" key="11">
    <source>
        <dbReference type="ARBA" id="ARBA00022989"/>
    </source>
</evidence>
<dbReference type="GO" id="GO:0006702">
    <property type="term" value="P:androgen biosynthetic process"/>
    <property type="evidence" value="ECO:0007669"/>
    <property type="project" value="UniProtKB-ARBA"/>
</dbReference>
<dbReference type="PROSITE" id="PS50244">
    <property type="entry name" value="S5A_REDUCTASE"/>
    <property type="match status" value="1"/>
</dbReference>
<keyword evidence="8" id="KW-0492">Microsome</keyword>
<reference evidence="19 20" key="1">
    <citation type="submission" date="2019-01" db="EMBL/GenBank/DDBJ databases">
        <title>A draft genome assembly of the solar-powered sea slug Elysia chlorotica.</title>
        <authorList>
            <person name="Cai H."/>
            <person name="Li Q."/>
            <person name="Fang X."/>
            <person name="Li J."/>
            <person name="Curtis N.E."/>
            <person name="Altenburger A."/>
            <person name="Shibata T."/>
            <person name="Feng M."/>
            <person name="Maeda T."/>
            <person name="Schwartz J.A."/>
            <person name="Shigenobu S."/>
            <person name="Lundholm N."/>
            <person name="Nishiyama T."/>
            <person name="Yang H."/>
            <person name="Hasebe M."/>
            <person name="Li S."/>
            <person name="Pierce S.K."/>
            <person name="Wang J."/>
        </authorList>
    </citation>
    <scope>NUCLEOTIDE SEQUENCE [LARGE SCALE GENOMIC DNA]</scope>
    <source>
        <strain evidence="19">EC2010</strain>
        <tissue evidence="19">Whole organism of an adult</tissue>
    </source>
</reference>
<evidence type="ECO:0000256" key="4">
    <source>
        <dbReference type="ARBA" id="ARBA00012049"/>
    </source>
</evidence>
<comment type="subcellular location">
    <subcellularLocation>
        <location evidence="2">Endoplasmic reticulum membrane</location>
        <topology evidence="2">Multi-pass membrane protein</topology>
    </subcellularLocation>
    <subcellularLocation>
        <location evidence="1">Microsome membrane</location>
        <topology evidence="1">Multi-pass membrane protein</topology>
    </subcellularLocation>
</comment>
<evidence type="ECO:0000256" key="14">
    <source>
        <dbReference type="ARBA" id="ARBA00023136"/>
    </source>
</evidence>
<evidence type="ECO:0000256" key="13">
    <source>
        <dbReference type="ARBA" id="ARBA00023098"/>
    </source>
</evidence>
<keyword evidence="6" id="KW-0221">Differentiation</keyword>